<dbReference type="RefSeq" id="WP_058634916.1">
    <property type="nucleotide sequence ID" value="NZ_LDPZ01000020.1"/>
</dbReference>
<evidence type="ECO:0000256" key="3">
    <source>
        <dbReference type="ARBA" id="ARBA00022448"/>
    </source>
</evidence>
<dbReference type="EMBL" id="LDPZ01000020">
    <property type="protein sequence ID" value="KTQ95787.1"/>
    <property type="molecule type" value="Genomic_DNA"/>
</dbReference>
<keyword evidence="10" id="KW-0408">Iron</keyword>
<gene>
    <name evidence="15" type="ORF">NS226_10280</name>
</gene>
<evidence type="ECO:0000256" key="5">
    <source>
        <dbReference type="ARBA" id="ARBA00022617"/>
    </source>
</evidence>
<keyword evidence="9 13" id="KW-1133">Transmembrane helix</keyword>
<dbReference type="InterPro" id="IPR036761">
    <property type="entry name" value="TTHA0802/YceI-like_sf"/>
</dbReference>
<name>A0A175RB09_9HYPH</name>
<keyword evidence="6 13" id="KW-0812">Transmembrane</keyword>
<dbReference type="PANTHER" id="PTHR30529:SF1">
    <property type="entry name" value="CYTOCHROME B561 HOMOLOG 2"/>
    <property type="match status" value="1"/>
</dbReference>
<dbReference type="Gene3D" id="2.40.128.110">
    <property type="entry name" value="Lipid/polyisoprenoid-binding, YceI-like"/>
    <property type="match status" value="1"/>
</dbReference>
<dbReference type="GO" id="GO:0009055">
    <property type="term" value="F:electron transfer activity"/>
    <property type="evidence" value="ECO:0007669"/>
    <property type="project" value="InterPro"/>
</dbReference>
<feature type="transmembrane region" description="Helical" evidence="13">
    <location>
        <begin position="156"/>
        <end position="178"/>
    </location>
</feature>
<feature type="transmembrane region" description="Helical" evidence="13">
    <location>
        <begin position="12"/>
        <end position="37"/>
    </location>
</feature>
<dbReference type="PATRIC" id="fig|401562.3.peg.1531"/>
<dbReference type="STRING" id="401562.NS365_17035"/>
<feature type="transmembrane region" description="Helical" evidence="13">
    <location>
        <begin position="199"/>
        <end position="220"/>
    </location>
</feature>
<keyword evidence="3" id="KW-0813">Transport</keyword>
<feature type="transmembrane region" description="Helical" evidence="13">
    <location>
        <begin position="86"/>
        <end position="113"/>
    </location>
</feature>
<dbReference type="SMART" id="SM00867">
    <property type="entry name" value="YceI"/>
    <property type="match status" value="1"/>
</dbReference>
<evidence type="ECO:0000256" key="7">
    <source>
        <dbReference type="ARBA" id="ARBA00022723"/>
    </source>
</evidence>
<protein>
    <recommendedName>
        <fullName evidence="14">Lipid/polyisoprenoid-binding YceI-like domain-containing protein</fullName>
    </recommendedName>
</protein>
<dbReference type="Proteomes" id="UP000078272">
    <property type="component" value="Unassembled WGS sequence"/>
</dbReference>
<evidence type="ECO:0000313" key="15">
    <source>
        <dbReference type="EMBL" id="KTQ95787.1"/>
    </source>
</evidence>
<dbReference type="SUPFAM" id="SSF101874">
    <property type="entry name" value="YceI-like"/>
    <property type="match status" value="1"/>
</dbReference>
<evidence type="ECO:0000256" key="6">
    <source>
        <dbReference type="ARBA" id="ARBA00022692"/>
    </source>
</evidence>
<evidence type="ECO:0000256" key="2">
    <source>
        <dbReference type="ARBA" id="ARBA00004651"/>
    </source>
</evidence>
<dbReference type="GO" id="GO:0020037">
    <property type="term" value="F:heme binding"/>
    <property type="evidence" value="ECO:0007669"/>
    <property type="project" value="TreeGrafter"/>
</dbReference>
<dbReference type="Pfam" id="PF04264">
    <property type="entry name" value="YceI"/>
    <property type="match status" value="1"/>
</dbReference>
<evidence type="ECO:0000313" key="16">
    <source>
        <dbReference type="Proteomes" id="UP000078272"/>
    </source>
</evidence>
<dbReference type="PANTHER" id="PTHR30529">
    <property type="entry name" value="CYTOCHROME B561"/>
    <property type="match status" value="1"/>
</dbReference>
<keyword evidence="4" id="KW-1003">Cell membrane</keyword>
<keyword evidence="5" id="KW-0349">Heme</keyword>
<proteinExistence type="inferred from homology"/>
<dbReference type="InterPro" id="IPR007372">
    <property type="entry name" value="Lipid/polyisoprenoid-bd_YceI"/>
</dbReference>
<accession>A0A175RB09</accession>
<comment type="cofactor">
    <cofactor evidence="1">
        <name>heme b</name>
        <dbReference type="ChEBI" id="CHEBI:60344"/>
    </cofactor>
</comment>
<evidence type="ECO:0000256" key="10">
    <source>
        <dbReference type="ARBA" id="ARBA00023004"/>
    </source>
</evidence>
<evidence type="ECO:0000256" key="11">
    <source>
        <dbReference type="ARBA" id="ARBA00023136"/>
    </source>
</evidence>
<feature type="domain" description="Lipid/polyisoprenoid-binding YceI-like" evidence="14">
    <location>
        <begin position="246"/>
        <end position="406"/>
    </location>
</feature>
<dbReference type="InterPro" id="IPR016174">
    <property type="entry name" value="Di-haem_cyt_TM"/>
</dbReference>
<keyword evidence="7" id="KW-0479">Metal-binding</keyword>
<dbReference type="OrthoDB" id="1247465at2"/>
<evidence type="ECO:0000256" key="4">
    <source>
        <dbReference type="ARBA" id="ARBA00022475"/>
    </source>
</evidence>
<evidence type="ECO:0000256" key="9">
    <source>
        <dbReference type="ARBA" id="ARBA00022989"/>
    </source>
</evidence>
<dbReference type="GO" id="GO:0022904">
    <property type="term" value="P:respiratory electron transport chain"/>
    <property type="evidence" value="ECO:0007669"/>
    <property type="project" value="InterPro"/>
</dbReference>
<keyword evidence="11 13" id="KW-0472">Membrane</keyword>
<evidence type="ECO:0000259" key="14">
    <source>
        <dbReference type="SMART" id="SM00867"/>
    </source>
</evidence>
<evidence type="ECO:0000256" key="1">
    <source>
        <dbReference type="ARBA" id="ARBA00001970"/>
    </source>
</evidence>
<dbReference type="InterPro" id="IPR011577">
    <property type="entry name" value="Cyt_b561_bac/Ni-Hgenase"/>
</dbReference>
<evidence type="ECO:0000256" key="12">
    <source>
        <dbReference type="ARBA" id="ARBA00037975"/>
    </source>
</evidence>
<feature type="transmembrane region" description="Helical" evidence="13">
    <location>
        <begin position="57"/>
        <end position="74"/>
    </location>
</feature>
<organism evidence="15 16">
    <name type="scientific">Aureimonas ureilytica</name>
    <dbReference type="NCBI Taxonomy" id="401562"/>
    <lineage>
        <taxon>Bacteria</taxon>
        <taxon>Pseudomonadati</taxon>
        <taxon>Pseudomonadota</taxon>
        <taxon>Alphaproteobacteria</taxon>
        <taxon>Hyphomicrobiales</taxon>
        <taxon>Aurantimonadaceae</taxon>
        <taxon>Aureimonas</taxon>
    </lineage>
</organism>
<evidence type="ECO:0000256" key="8">
    <source>
        <dbReference type="ARBA" id="ARBA00022982"/>
    </source>
</evidence>
<dbReference type="GO" id="GO:0046872">
    <property type="term" value="F:metal ion binding"/>
    <property type="evidence" value="ECO:0007669"/>
    <property type="project" value="UniProtKB-KW"/>
</dbReference>
<comment type="similarity">
    <text evidence="12">Belongs to the cytochrome b561 family.</text>
</comment>
<dbReference type="SUPFAM" id="SSF81342">
    <property type="entry name" value="Transmembrane di-heme cytochromes"/>
    <property type="match status" value="1"/>
</dbReference>
<comment type="caution">
    <text evidence="15">The sequence shown here is derived from an EMBL/GenBank/DDBJ whole genome shotgun (WGS) entry which is preliminary data.</text>
</comment>
<reference evidence="15 16" key="1">
    <citation type="journal article" date="2016" name="Front. Microbiol.">
        <title>Genomic Resource of Rice Seed Associated Bacteria.</title>
        <authorList>
            <person name="Midha S."/>
            <person name="Bansal K."/>
            <person name="Sharma S."/>
            <person name="Kumar N."/>
            <person name="Patil P.P."/>
            <person name="Chaudhry V."/>
            <person name="Patil P.B."/>
        </authorList>
    </citation>
    <scope>NUCLEOTIDE SEQUENCE [LARGE SCALE GENOMIC DNA]</scope>
    <source>
        <strain evidence="15 16">NS226</strain>
    </source>
</reference>
<keyword evidence="8" id="KW-0249">Electron transport</keyword>
<comment type="subcellular location">
    <subcellularLocation>
        <location evidence="2">Cell membrane</location>
        <topology evidence="2">Multi-pass membrane protein</topology>
    </subcellularLocation>
</comment>
<dbReference type="InterPro" id="IPR052168">
    <property type="entry name" value="Cytochrome_b561_oxidase"/>
</dbReference>
<dbReference type="Pfam" id="PF01292">
    <property type="entry name" value="Ni_hydr_CYTB"/>
    <property type="match status" value="1"/>
</dbReference>
<dbReference type="GO" id="GO:0005886">
    <property type="term" value="C:plasma membrane"/>
    <property type="evidence" value="ECO:0007669"/>
    <property type="project" value="UniProtKB-SubCell"/>
</dbReference>
<evidence type="ECO:0000256" key="13">
    <source>
        <dbReference type="SAM" id="Phobius"/>
    </source>
</evidence>
<sequence length="413" mass="42831">MRTGSDGVKGYNAGAMLLHWAIALAILFQLAGGFVMMRLDVLPDGSRFAFFQWHKTVGLMVLTLTLARIAWRLLNPPPAHAPMGALEAAAAHLVHGLLYAVMLLVPLSGWLVVSASPTAIPTLLFLSEHLPWPNLPIPAGWRGEGGEALAATLHTWLAYSTLTLLVLHVAGALKHSLLDRQPSLSRILPVGHLPRQSTALLAIPLAAGLAALFLGGGLAVGQSAGAAPSVQSAAVANAPAPAALGGWAIDKAASSFIYEATFSGKPMTGTIGSWNADIAFDPAHLDQASARIDIDAASITVGDPFVRSSAPGPDGLDVTSHPNVTVALDRFAKTETGYVAEGTVTIKGKSAPISVPFTFEPGADGTAHVVGSAKIDRLAFDLGAKNDPAAQWLGRDILVRFDLKAARAPAPAA</sequence>
<dbReference type="AlphaFoldDB" id="A0A175RB09"/>